<feature type="compositionally biased region" description="Polar residues" evidence="1">
    <location>
        <begin position="112"/>
        <end position="129"/>
    </location>
</feature>
<proteinExistence type="predicted"/>
<sequence length="151" mass="16567">MSAPHHSGILANWPMLNVTAGLCHAKFVVSQGMAITTGTLVRILSLEYRFIGAASPHPFLPNLPQRIKKTFMDQILFSRIHLKRHLFRSDNQHGIRKAVLEGHINPADIPPSAQTVKSTSNASATSIPSQKKRMTLQEVVTGSQRPAPSSQ</sequence>
<evidence type="ECO:0000256" key="1">
    <source>
        <dbReference type="SAM" id="MobiDB-lite"/>
    </source>
</evidence>
<dbReference type="InParanoid" id="A0A2H3D3H6"/>
<dbReference type="Proteomes" id="UP000217790">
    <property type="component" value="Unassembled WGS sequence"/>
</dbReference>
<reference evidence="3" key="1">
    <citation type="journal article" date="2017" name="Nat. Ecol. Evol.">
        <title>Genome expansion and lineage-specific genetic innovations in the forest pathogenic fungi Armillaria.</title>
        <authorList>
            <person name="Sipos G."/>
            <person name="Prasanna A.N."/>
            <person name="Walter M.C."/>
            <person name="O'Connor E."/>
            <person name="Balint B."/>
            <person name="Krizsan K."/>
            <person name="Kiss B."/>
            <person name="Hess J."/>
            <person name="Varga T."/>
            <person name="Slot J."/>
            <person name="Riley R."/>
            <person name="Boka B."/>
            <person name="Rigling D."/>
            <person name="Barry K."/>
            <person name="Lee J."/>
            <person name="Mihaltcheva S."/>
            <person name="LaButti K."/>
            <person name="Lipzen A."/>
            <person name="Waldron R."/>
            <person name="Moloney N.M."/>
            <person name="Sperisen C."/>
            <person name="Kredics L."/>
            <person name="Vagvoelgyi C."/>
            <person name="Patrignani A."/>
            <person name="Fitzpatrick D."/>
            <person name="Nagy I."/>
            <person name="Doyle S."/>
            <person name="Anderson J.B."/>
            <person name="Grigoriev I.V."/>
            <person name="Gueldener U."/>
            <person name="Muensterkoetter M."/>
            <person name="Nagy L.G."/>
        </authorList>
    </citation>
    <scope>NUCLEOTIDE SEQUENCE [LARGE SCALE GENOMIC DNA]</scope>
    <source>
        <strain evidence="3">Ar21-2</strain>
    </source>
</reference>
<organism evidence="2 3">
    <name type="scientific">Armillaria gallica</name>
    <name type="common">Bulbous honey fungus</name>
    <name type="synonym">Armillaria bulbosa</name>
    <dbReference type="NCBI Taxonomy" id="47427"/>
    <lineage>
        <taxon>Eukaryota</taxon>
        <taxon>Fungi</taxon>
        <taxon>Dikarya</taxon>
        <taxon>Basidiomycota</taxon>
        <taxon>Agaricomycotina</taxon>
        <taxon>Agaricomycetes</taxon>
        <taxon>Agaricomycetidae</taxon>
        <taxon>Agaricales</taxon>
        <taxon>Marasmiineae</taxon>
        <taxon>Physalacriaceae</taxon>
        <taxon>Armillaria</taxon>
    </lineage>
</organism>
<feature type="region of interest" description="Disordered" evidence="1">
    <location>
        <begin position="109"/>
        <end position="151"/>
    </location>
</feature>
<evidence type="ECO:0000313" key="3">
    <source>
        <dbReference type="Proteomes" id="UP000217790"/>
    </source>
</evidence>
<name>A0A2H3D3H6_ARMGA</name>
<dbReference type="AlphaFoldDB" id="A0A2H3D3H6"/>
<protein>
    <submittedName>
        <fullName evidence="2">Uncharacterized protein</fullName>
    </submittedName>
</protein>
<keyword evidence="3" id="KW-1185">Reference proteome</keyword>
<accession>A0A2H3D3H6</accession>
<evidence type="ECO:0000313" key="2">
    <source>
        <dbReference type="EMBL" id="PBK83587.1"/>
    </source>
</evidence>
<dbReference type="EMBL" id="KZ293705">
    <property type="protein sequence ID" value="PBK83587.1"/>
    <property type="molecule type" value="Genomic_DNA"/>
</dbReference>
<gene>
    <name evidence="2" type="ORF">ARMGADRAFT_1037759</name>
</gene>
<dbReference type="STRING" id="47427.A0A2H3D3H6"/>
<feature type="compositionally biased region" description="Polar residues" evidence="1">
    <location>
        <begin position="138"/>
        <end position="151"/>
    </location>
</feature>